<sequence length="315" mass="36565">MTRQFRSFLKRKQKRHHHWNRDKFNRNAKVLNEVICYECRKPGHIKTDCPKLKGTPSKEKVEKKPIVKKGKKKFQRAFWADSASDSSETEKEEEVTNLCLMADSLDQSNQEEGCSHTRLRESIWYLDSGCSKHMTGDTTQFISLEARSGGKVTLGDNTTRKVVGLEHKRKKNIALGYLVAYILEKKYNLVHPNQEFEEPLYYNDGSFRAIFKEEPSKTHVISDTKEEPEAAPAPANEPNYQDLVQRFDHLETHFDQRFDQIETHLQQQAAQYQYDMNFMRDQMNDINTNVLMMSTYFNIFGAAPPPPPPDQGPSQ</sequence>
<dbReference type="InterPro" id="IPR054722">
    <property type="entry name" value="PolX-like_BBD"/>
</dbReference>
<dbReference type="GO" id="GO:0008270">
    <property type="term" value="F:zinc ion binding"/>
    <property type="evidence" value="ECO:0007669"/>
    <property type="project" value="UniProtKB-KW"/>
</dbReference>
<dbReference type="Proteomes" id="UP000829196">
    <property type="component" value="Unassembled WGS sequence"/>
</dbReference>
<feature type="region of interest" description="Disordered" evidence="2">
    <location>
        <begin position="1"/>
        <end position="21"/>
    </location>
</feature>
<proteinExistence type="predicted"/>
<dbReference type="SMR" id="A0A8T3AD80"/>
<dbReference type="Gene3D" id="4.10.60.10">
    <property type="entry name" value="Zinc finger, CCHC-type"/>
    <property type="match status" value="1"/>
</dbReference>
<keyword evidence="1" id="KW-0862">Zinc</keyword>
<dbReference type="AlphaFoldDB" id="A0A8T3AD80"/>
<comment type="caution">
    <text evidence="4">The sequence shown here is derived from an EMBL/GenBank/DDBJ whole genome shotgun (WGS) entry which is preliminary data.</text>
</comment>
<dbReference type="OrthoDB" id="1748702at2759"/>
<reference evidence="4" key="1">
    <citation type="journal article" date="2022" name="Front. Genet.">
        <title>Chromosome-Scale Assembly of the Dendrobium nobile Genome Provides Insights Into the Molecular Mechanism of the Biosynthesis of the Medicinal Active Ingredient of Dendrobium.</title>
        <authorList>
            <person name="Xu Q."/>
            <person name="Niu S.-C."/>
            <person name="Li K.-L."/>
            <person name="Zheng P.-J."/>
            <person name="Zhang X.-J."/>
            <person name="Jia Y."/>
            <person name="Liu Y."/>
            <person name="Niu Y.-X."/>
            <person name="Yu L.-H."/>
            <person name="Chen D.-F."/>
            <person name="Zhang G.-Q."/>
        </authorList>
    </citation>
    <scope>NUCLEOTIDE SEQUENCE</scope>
    <source>
        <tissue evidence="4">Leaf</tissue>
    </source>
</reference>
<gene>
    <name evidence="4" type="ORF">KFK09_024134</name>
</gene>
<keyword evidence="1" id="KW-0863">Zinc-finger</keyword>
<dbReference type="Pfam" id="PF00098">
    <property type="entry name" value="zf-CCHC"/>
    <property type="match status" value="1"/>
</dbReference>
<dbReference type="GO" id="GO:0003676">
    <property type="term" value="F:nucleic acid binding"/>
    <property type="evidence" value="ECO:0007669"/>
    <property type="project" value="InterPro"/>
</dbReference>
<evidence type="ECO:0000256" key="2">
    <source>
        <dbReference type="SAM" id="MobiDB-lite"/>
    </source>
</evidence>
<dbReference type="InterPro" id="IPR036875">
    <property type="entry name" value="Znf_CCHC_sf"/>
</dbReference>
<dbReference type="SUPFAM" id="SSF57756">
    <property type="entry name" value="Retrovirus zinc finger-like domains"/>
    <property type="match status" value="1"/>
</dbReference>
<dbReference type="SMART" id="SM00343">
    <property type="entry name" value="ZnF_C2HC"/>
    <property type="match status" value="1"/>
</dbReference>
<keyword evidence="1" id="KW-0479">Metal-binding</keyword>
<dbReference type="Pfam" id="PF22936">
    <property type="entry name" value="Pol_BBD"/>
    <property type="match status" value="1"/>
</dbReference>
<feature type="compositionally biased region" description="Basic and acidic residues" evidence="2">
    <location>
        <begin position="218"/>
        <end position="228"/>
    </location>
</feature>
<dbReference type="InterPro" id="IPR001878">
    <property type="entry name" value="Znf_CCHC"/>
</dbReference>
<organism evidence="4 5">
    <name type="scientific">Dendrobium nobile</name>
    <name type="common">Orchid</name>
    <dbReference type="NCBI Taxonomy" id="94219"/>
    <lineage>
        <taxon>Eukaryota</taxon>
        <taxon>Viridiplantae</taxon>
        <taxon>Streptophyta</taxon>
        <taxon>Embryophyta</taxon>
        <taxon>Tracheophyta</taxon>
        <taxon>Spermatophyta</taxon>
        <taxon>Magnoliopsida</taxon>
        <taxon>Liliopsida</taxon>
        <taxon>Asparagales</taxon>
        <taxon>Orchidaceae</taxon>
        <taxon>Epidendroideae</taxon>
        <taxon>Malaxideae</taxon>
        <taxon>Dendrobiinae</taxon>
        <taxon>Dendrobium</taxon>
    </lineage>
</organism>
<evidence type="ECO:0000313" key="4">
    <source>
        <dbReference type="EMBL" id="KAI0494003.1"/>
    </source>
</evidence>
<feature type="region of interest" description="Disordered" evidence="2">
    <location>
        <begin position="218"/>
        <end position="237"/>
    </location>
</feature>
<keyword evidence="5" id="KW-1185">Reference proteome</keyword>
<feature type="domain" description="CCHC-type" evidence="3">
    <location>
        <begin position="36"/>
        <end position="51"/>
    </location>
</feature>
<dbReference type="EMBL" id="JAGYWB010000017">
    <property type="protein sequence ID" value="KAI0494003.1"/>
    <property type="molecule type" value="Genomic_DNA"/>
</dbReference>
<protein>
    <recommendedName>
        <fullName evidence="3">CCHC-type domain-containing protein</fullName>
    </recommendedName>
</protein>
<evidence type="ECO:0000313" key="5">
    <source>
        <dbReference type="Proteomes" id="UP000829196"/>
    </source>
</evidence>
<feature type="compositionally biased region" description="Basic residues" evidence="2">
    <location>
        <begin position="8"/>
        <end position="20"/>
    </location>
</feature>
<evidence type="ECO:0000259" key="3">
    <source>
        <dbReference type="PROSITE" id="PS50158"/>
    </source>
</evidence>
<dbReference type="PROSITE" id="PS50158">
    <property type="entry name" value="ZF_CCHC"/>
    <property type="match status" value="1"/>
</dbReference>
<accession>A0A8T3AD80</accession>
<name>A0A8T3AD80_DENNO</name>
<evidence type="ECO:0000256" key="1">
    <source>
        <dbReference type="PROSITE-ProRule" id="PRU00047"/>
    </source>
</evidence>